<dbReference type="SUPFAM" id="SSF53474">
    <property type="entry name" value="alpha/beta-Hydrolases"/>
    <property type="match status" value="1"/>
</dbReference>
<organism evidence="6 7">
    <name type="scientific">Staurois parvus</name>
    <dbReference type="NCBI Taxonomy" id="386267"/>
    <lineage>
        <taxon>Eukaryota</taxon>
        <taxon>Metazoa</taxon>
        <taxon>Chordata</taxon>
        <taxon>Craniata</taxon>
        <taxon>Vertebrata</taxon>
        <taxon>Euteleostomi</taxon>
        <taxon>Amphibia</taxon>
        <taxon>Batrachia</taxon>
        <taxon>Anura</taxon>
        <taxon>Neobatrachia</taxon>
        <taxon>Ranoidea</taxon>
        <taxon>Ranidae</taxon>
        <taxon>Staurois</taxon>
    </lineage>
</organism>
<dbReference type="Proteomes" id="UP001162483">
    <property type="component" value="Unassembled WGS sequence"/>
</dbReference>
<sequence>RLLQQKTTQNIDLFIGSTEHDGLISRAKAIKRFEESQGRGDSKMSFYQALQNSLGGEEMNPLVQEAAVWFYSLQHSTDDYSSFSRALENSTRDHFIACPAVRMADHWSNNSEGHVFMYYVPETYSQSSSGLDLPEDVIYTFGIPFHSLYRDQFFW</sequence>
<dbReference type="PANTHER" id="PTHR14093">
    <property type="entry name" value="HLA CLASS II GAMMA CHAIN"/>
    <property type="match status" value="1"/>
</dbReference>
<dbReference type="PANTHER" id="PTHR14093:SF19">
    <property type="entry name" value="THYROGLOBULIN"/>
    <property type="match status" value="1"/>
</dbReference>
<keyword evidence="2" id="KW-0964">Secreted</keyword>
<evidence type="ECO:0000313" key="6">
    <source>
        <dbReference type="EMBL" id="CAI9577328.1"/>
    </source>
</evidence>
<evidence type="ECO:0000256" key="3">
    <source>
        <dbReference type="ARBA" id="ARBA00022729"/>
    </source>
</evidence>
<evidence type="ECO:0000256" key="1">
    <source>
        <dbReference type="ARBA" id="ARBA00004613"/>
    </source>
</evidence>
<dbReference type="Gene3D" id="3.40.50.1820">
    <property type="entry name" value="alpha/beta hydrolase"/>
    <property type="match status" value="1"/>
</dbReference>
<comment type="caution">
    <text evidence="6">The sequence shown here is derived from an EMBL/GenBank/DDBJ whole genome shotgun (WGS) entry which is preliminary data.</text>
</comment>
<keyword evidence="3" id="KW-0732">Signal</keyword>
<keyword evidence="4" id="KW-0325">Glycoprotein</keyword>
<dbReference type="InterPro" id="IPR002018">
    <property type="entry name" value="CarbesteraseB"/>
</dbReference>
<dbReference type="EMBL" id="CATNWA010014908">
    <property type="protein sequence ID" value="CAI9577328.1"/>
    <property type="molecule type" value="Genomic_DNA"/>
</dbReference>
<evidence type="ECO:0000256" key="2">
    <source>
        <dbReference type="ARBA" id="ARBA00022525"/>
    </source>
</evidence>
<name>A0ABN9DXV2_9NEOB</name>
<evidence type="ECO:0000313" key="7">
    <source>
        <dbReference type="Proteomes" id="UP001162483"/>
    </source>
</evidence>
<reference evidence="6" key="1">
    <citation type="submission" date="2023-05" db="EMBL/GenBank/DDBJ databases">
        <authorList>
            <person name="Stuckert A."/>
        </authorList>
    </citation>
    <scope>NUCLEOTIDE SEQUENCE</scope>
</reference>
<accession>A0ABN9DXV2</accession>
<feature type="domain" description="Carboxylesterase type B" evidence="5">
    <location>
        <begin position="2"/>
        <end position="149"/>
    </location>
</feature>
<evidence type="ECO:0000259" key="5">
    <source>
        <dbReference type="Pfam" id="PF00135"/>
    </source>
</evidence>
<dbReference type="Pfam" id="PF00135">
    <property type="entry name" value="COesterase"/>
    <property type="match status" value="1"/>
</dbReference>
<dbReference type="InterPro" id="IPR052001">
    <property type="entry name" value="MHC-II_Gamma/Thyroglobulin"/>
</dbReference>
<comment type="subcellular location">
    <subcellularLocation>
        <location evidence="1">Secreted</location>
    </subcellularLocation>
</comment>
<feature type="non-terminal residue" evidence="6">
    <location>
        <position position="1"/>
    </location>
</feature>
<proteinExistence type="predicted"/>
<dbReference type="InterPro" id="IPR029058">
    <property type="entry name" value="AB_hydrolase_fold"/>
</dbReference>
<keyword evidence="7" id="KW-1185">Reference proteome</keyword>
<gene>
    <name evidence="6" type="ORF">SPARVUS_LOCUS8694537</name>
</gene>
<evidence type="ECO:0000256" key="4">
    <source>
        <dbReference type="ARBA" id="ARBA00023180"/>
    </source>
</evidence>
<protein>
    <recommendedName>
        <fullName evidence="5">Carboxylesterase type B domain-containing protein</fullName>
    </recommendedName>
</protein>